<evidence type="ECO:0000313" key="2">
    <source>
        <dbReference type="EMBL" id="OHF00419.1"/>
    </source>
</evidence>
<protein>
    <submittedName>
        <fullName evidence="2">Uncharacterized protein</fullName>
    </submittedName>
</protein>
<evidence type="ECO:0000313" key="3">
    <source>
        <dbReference type="Proteomes" id="UP000176998"/>
    </source>
</evidence>
<evidence type="ECO:0000256" key="1">
    <source>
        <dbReference type="SAM" id="MobiDB-lite"/>
    </source>
</evidence>
<gene>
    <name evidence="2" type="ORF">CORC01_04169</name>
</gene>
<dbReference type="OrthoDB" id="5985073at2759"/>
<keyword evidence="3" id="KW-1185">Reference proteome</keyword>
<accession>A0A1G4BGA6</accession>
<dbReference type="Proteomes" id="UP000176998">
    <property type="component" value="Unassembled WGS sequence"/>
</dbReference>
<organism evidence="2 3">
    <name type="scientific">Colletotrichum orchidophilum</name>
    <dbReference type="NCBI Taxonomy" id="1209926"/>
    <lineage>
        <taxon>Eukaryota</taxon>
        <taxon>Fungi</taxon>
        <taxon>Dikarya</taxon>
        <taxon>Ascomycota</taxon>
        <taxon>Pezizomycotina</taxon>
        <taxon>Sordariomycetes</taxon>
        <taxon>Hypocreomycetidae</taxon>
        <taxon>Glomerellales</taxon>
        <taxon>Glomerellaceae</taxon>
        <taxon>Colletotrichum</taxon>
    </lineage>
</organism>
<sequence length="151" mass="16566">MGYLSLKTCKLLAPALILSGYGVFARSGSFTFYDAEDLDVTYGTACINSISSAIDCHEYTRTMTTLSYWFSLGYVSFTNEICTADCSSSLSTWYNSVARECVGKELDVSVPKSLEDTRGQDSVRPAPRIPRPRATATRHAAGRDLLHLLCP</sequence>
<dbReference type="AlphaFoldDB" id="A0A1G4BGA6"/>
<dbReference type="STRING" id="1209926.A0A1G4BGA6"/>
<comment type="caution">
    <text evidence="2">The sequence shown here is derived from an EMBL/GenBank/DDBJ whole genome shotgun (WGS) entry which is preliminary data.</text>
</comment>
<dbReference type="EMBL" id="MJBS01000027">
    <property type="protein sequence ID" value="OHF00419.1"/>
    <property type="molecule type" value="Genomic_DNA"/>
</dbReference>
<proteinExistence type="predicted"/>
<name>A0A1G4BGA6_9PEZI</name>
<dbReference type="GeneID" id="34557327"/>
<dbReference type="RefSeq" id="XP_022477562.1">
    <property type="nucleotide sequence ID" value="XM_022615817.1"/>
</dbReference>
<feature type="region of interest" description="Disordered" evidence="1">
    <location>
        <begin position="114"/>
        <end position="135"/>
    </location>
</feature>
<reference evidence="2 3" key="1">
    <citation type="submission" date="2016-09" db="EMBL/GenBank/DDBJ databases">
        <authorList>
            <person name="Capua I."/>
            <person name="De Benedictis P."/>
            <person name="Joannis T."/>
            <person name="Lombin L.H."/>
            <person name="Cattoli G."/>
        </authorList>
    </citation>
    <scope>NUCLEOTIDE SEQUENCE [LARGE SCALE GENOMIC DNA]</scope>
    <source>
        <strain evidence="2 3">IMI 309357</strain>
    </source>
</reference>